<dbReference type="EMBL" id="JAUIZM010000011">
    <property type="protein sequence ID" value="KAK1355966.1"/>
    <property type="molecule type" value="Genomic_DNA"/>
</dbReference>
<dbReference type="Pfam" id="PF03478">
    <property type="entry name" value="Beta-prop_KIB1-4"/>
    <property type="match status" value="1"/>
</dbReference>
<evidence type="ECO:0000313" key="3">
    <source>
        <dbReference type="Proteomes" id="UP001237642"/>
    </source>
</evidence>
<dbReference type="AlphaFoldDB" id="A0AAD8M0D7"/>
<proteinExistence type="predicted"/>
<dbReference type="PANTHER" id="PTHR44259">
    <property type="entry name" value="OS07G0183000 PROTEIN-RELATED"/>
    <property type="match status" value="1"/>
</dbReference>
<dbReference type="Proteomes" id="UP001237642">
    <property type="component" value="Unassembled WGS sequence"/>
</dbReference>
<gene>
    <name evidence="2" type="ORF">POM88_049222</name>
</gene>
<feature type="domain" description="KIB1-4 beta-propeller" evidence="1">
    <location>
        <begin position="56"/>
        <end position="351"/>
    </location>
</feature>
<accession>A0AAD8M0D7</accession>
<reference evidence="2" key="1">
    <citation type="submission" date="2023-02" db="EMBL/GenBank/DDBJ databases">
        <title>Genome of toxic invasive species Heracleum sosnowskyi carries increased number of genes despite the absence of recent whole-genome duplications.</title>
        <authorList>
            <person name="Schelkunov M."/>
            <person name="Shtratnikova V."/>
            <person name="Makarenko M."/>
            <person name="Klepikova A."/>
            <person name="Omelchenko D."/>
            <person name="Novikova G."/>
            <person name="Obukhova E."/>
            <person name="Bogdanov V."/>
            <person name="Penin A."/>
            <person name="Logacheva M."/>
        </authorList>
    </citation>
    <scope>NUCLEOTIDE SEQUENCE</scope>
    <source>
        <strain evidence="2">Hsosn_3</strain>
        <tissue evidence="2">Leaf</tissue>
    </source>
</reference>
<name>A0AAD8M0D7_9APIA</name>
<protein>
    <submittedName>
        <fullName evidence="2">DUF295 domain-containing protein</fullName>
    </submittedName>
</protein>
<organism evidence="2 3">
    <name type="scientific">Heracleum sosnowskyi</name>
    <dbReference type="NCBI Taxonomy" id="360622"/>
    <lineage>
        <taxon>Eukaryota</taxon>
        <taxon>Viridiplantae</taxon>
        <taxon>Streptophyta</taxon>
        <taxon>Embryophyta</taxon>
        <taxon>Tracheophyta</taxon>
        <taxon>Spermatophyta</taxon>
        <taxon>Magnoliopsida</taxon>
        <taxon>eudicotyledons</taxon>
        <taxon>Gunneridae</taxon>
        <taxon>Pentapetalae</taxon>
        <taxon>asterids</taxon>
        <taxon>campanulids</taxon>
        <taxon>Apiales</taxon>
        <taxon>Apiaceae</taxon>
        <taxon>Apioideae</taxon>
        <taxon>apioid superclade</taxon>
        <taxon>Tordylieae</taxon>
        <taxon>Tordyliinae</taxon>
        <taxon>Heracleum</taxon>
    </lineage>
</organism>
<dbReference type="InterPro" id="IPR050942">
    <property type="entry name" value="F-box_BR-signaling"/>
</dbReference>
<evidence type="ECO:0000259" key="1">
    <source>
        <dbReference type="Pfam" id="PF03478"/>
    </source>
</evidence>
<reference evidence="2" key="2">
    <citation type="submission" date="2023-05" db="EMBL/GenBank/DDBJ databases">
        <authorList>
            <person name="Schelkunov M.I."/>
        </authorList>
    </citation>
    <scope>NUCLEOTIDE SEQUENCE</scope>
    <source>
        <strain evidence="2">Hsosn_3</strain>
        <tissue evidence="2">Leaf</tissue>
    </source>
</reference>
<sequence length="380" mass="42687">MVNSVASTFSSSPQLGQGPLLVLPIHDDYNKQCDLYTHAGSKISPKIIDTNMCGNNSESSRCVGSSKGWMILHHSNDQNCDSSLSLFSPSCGVTKKIVLPSFNRPSGFANSWITKSIVTSSPVISGHEFGVAFMYGMCDYQVALLSMHGTRDDENKWIELKSNSRGENYCDVISHQECLFGLLTSGFVVVWDLRSTQDGSSVCKKMEIKTSYIEPVVEFGDKLRDLYTGRFYLVESQGNMLLVFRVVGEFVRGDGEVVNEGALLDDEEYSHLVLPYKTKNFYVYKLDYGLKKWEKIDSLEDQILFVGLNESMSFSTLSNQGNSIYFTDDNWDHINIPEHESYGGHDMGIFNLSDKNVKEIFEVRRMVPPPVWIDLDIAAL</sequence>
<evidence type="ECO:0000313" key="2">
    <source>
        <dbReference type="EMBL" id="KAK1355966.1"/>
    </source>
</evidence>
<comment type="caution">
    <text evidence="2">The sequence shown here is derived from an EMBL/GenBank/DDBJ whole genome shotgun (WGS) entry which is preliminary data.</text>
</comment>
<dbReference type="InterPro" id="IPR005174">
    <property type="entry name" value="KIB1-4_b-propeller"/>
</dbReference>
<keyword evidence="3" id="KW-1185">Reference proteome</keyword>
<dbReference type="PANTHER" id="PTHR44259:SF15">
    <property type="entry name" value="F-BOX PROTEIN KIB2-RELATED"/>
    <property type="match status" value="1"/>
</dbReference>